<evidence type="ECO:0000256" key="2">
    <source>
        <dbReference type="ARBA" id="ARBA00022729"/>
    </source>
</evidence>
<dbReference type="Proteomes" id="UP000235145">
    <property type="component" value="Unassembled WGS sequence"/>
</dbReference>
<accession>A0A9R1WQA7</accession>
<dbReference type="AlphaFoldDB" id="A0A9R1WQA7"/>
<reference evidence="3 4" key="1">
    <citation type="journal article" date="2017" name="Nat. Commun.">
        <title>Genome assembly with in vitro proximity ligation data and whole-genome triplication in lettuce.</title>
        <authorList>
            <person name="Reyes-Chin-Wo S."/>
            <person name="Wang Z."/>
            <person name="Yang X."/>
            <person name="Kozik A."/>
            <person name="Arikit S."/>
            <person name="Song C."/>
            <person name="Xia L."/>
            <person name="Froenicke L."/>
            <person name="Lavelle D.O."/>
            <person name="Truco M.J."/>
            <person name="Xia R."/>
            <person name="Zhu S."/>
            <person name="Xu C."/>
            <person name="Xu H."/>
            <person name="Xu X."/>
            <person name="Cox K."/>
            <person name="Korf I."/>
            <person name="Meyers B.C."/>
            <person name="Michelmore R.W."/>
        </authorList>
    </citation>
    <scope>NUCLEOTIDE SEQUENCE [LARGE SCALE GENOMIC DNA]</scope>
    <source>
        <strain evidence="4">cv. Salinas</strain>
        <tissue evidence="3">Seedlings</tissue>
    </source>
</reference>
<evidence type="ECO:0000313" key="3">
    <source>
        <dbReference type="EMBL" id="KAJ0226905.1"/>
    </source>
</evidence>
<dbReference type="PANTHER" id="PTHR10795">
    <property type="entry name" value="PROPROTEIN CONVERTASE SUBTILISIN/KEXIN"/>
    <property type="match status" value="1"/>
</dbReference>
<proteinExistence type="inferred from homology"/>
<dbReference type="EMBL" id="NBSK02000001">
    <property type="protein sequence ID" value="KAJ0226905.1"/>
    <property type="molecule type" value="Genomic_DNA"/>
</dbReference>
<evidence type="ECO:0000256" key="1">
    <source>
        <dbReference type="ARBA" id="ARBA00011073"/>
    </source>
</evidence>
<dbReference type="SUPFAM" id="SSF52743">
    <property type="entry name" value="Subtilisin-like"/>
    <property type="match status" value="1"/>
</dbReference>
<gene>
    <name evidence="3" type="ORF">LSAT_V11C100015530</name>
</gene>
<organism evidence="3 4">
    <name type="scientific">Lactuca sativa</name>
    <name type="common">Garden lettuce</name>
    <dbReference type="NCBI Taxonomy" id="4236"/>
    <lineage>
        <taxon>Eukaryota</taxon>
        <taxon>Viridiplantae</taxon>
        <taxon>Streptophyta</taxon>
        <taxon>Embryophyta</taxon>
        <taxon>Tracheophyta</taxon>
        <taxon>Spermatophyta</taxon>
        <taxon>Magnoliopsida</taxon>
        <taxon>eudicotyledons</taxon>
        <taxon>Gunneridae</taxon>
        <taxon>Pentapetalae</taxon>
        <taxon>asterids</taxon>
        <taxon>campanulids</taxon>
        <taxon>Asterales</taxon>
        <taxon>Asteraceae</taxon>
        <taxon>Cichorioideae</taxon>
        <taxon>Cichorieae</taxon>
        <taxon>Lactucinae</taxon>
        <taxon>Lactuca</taxon>
    </lineage>
</organism>
<dbReference type="InterPro" id="IPR045051">
    <property type="entry name" value="SBT"/>
</dbReference>
<comment type="similarity">
    <text evidence="1">Belongs to the peptidase S8 family.</text>
</comment>
<comment type="caution">
    <text evidence="3">The sequence shown here is derived from an EMBL/GenBank/DDBJ whole genome shotgun (WGS) entry which is preliminary data.</text>
</comment>
<dbReference type="InterPro" id="IPR036852">
    <property type="entry name" value="Peptidase_S8/S53_dom_sf"/>
</dbReference>
<keyword evidence="2" id="KW-0732">Signal</keyword>
<protein>
    <submittedName>
        <fullName evidence="3">Uncharacterized protein</fullName>
    </submittedName>
</protein>
<dbReference type="Gene3D" id="3.40.50.200">
    <property type="entry name" value="Peptidase S8/S53 domain"/>
    <property type="match status" value="1"/>
</dbReference>
<evidence type="ECO:0000313" key="4">
    <source>
        <dbReference type="Proteomes" id="UP000235145"/>
    </source>
</evidence>
<name>A0A9R1WQA7_LACSA</name>
<keyword evidence="4" id="KW-1185">Reference proteome</keyword>
<sequence length="112" mass="12487">MRKGIFVSCSAGNSVPYNSTLSNEAPWVLTVAASTIDRRIRMTIYLGNNKSYGGESLYQPKNFNHKFRPLVYPGKDGKLVDVKGKVVLIGLRCGTKGPRLDWCYFLGLPLFI</sequence>
<dbReference type="GO" id="GO:0004252">
    <property type="term" value="F:serine-type endopeptidase activity"/>
    <property type="evidence" value="ECO:0007669"/>
    <property type="project" value="InterPro"/>
</dbReference>
<dbReference type="GO" id="GO:0006508">
    <property type="term" value="P:proteolysis"/>
    <property type="evidence" value="ECO:0007669"/>
    <property type="project" value="InterPro"/>
</dbReference>